<keyword evidence="1" id="KW-0489">Methyltransferase</keyword>
<dbReference type="InterPro" id="IPR029063">
    <property type="entry name" value="SAM-dependent_MTases_sf"/>
</dbReference>
<dbReference type="eggNOG" id="COG2227">
    <property type="taxonomic scope" value="Bacteria"/>
</dbReference>
<dbReference type="GO" id="GO:0008168">
    <property type="term" value="F:methyltransferase activity"/>
    <property type="evidence" value="ECO:0007669"/>
    <property type="project" value="UniProtKB-KW"/>
</dbReference>
<keyword evidence="1" id="KW-0808">Transferase</keyword>
<dbReference type="Gene3D" id="3.40.50.150">
    <property type="entry name" value="Vaccinia Virus protein VP39"/>
    <property type="match status" value="2"/>
</dbReference>
<reference evidence="2" key="1">
    <citation type="submission" date="2010-02" db="EMBL/GenBank/DDBJ databases">
        <title>Complete sequence of Desulfurivibrio alkaliphilus AHT2.</title>
        <authorList>
            <consortium name="US DOE Joint Genome Institute"/>
            <person name="Pitluck S."/>
            <person name="Chertkov O."/>
            <person name="Detter J.C."/>
            <person name="Han C."/>
            <person name="Tapia R."/>
            <person name="Larimer F."/>
            <person name="Land M."/>
            <person name="Hauser L."/>
            <person name="Kyrpides N."/>
            <person name="Mikhailova N."/>
            <person name="Sorokin D.Y."/>
            <person name="Muyzer G."/>
            <person name="Woyke T."/>
        </authorList>
    </citation>
    <scope>NUCLEOTIDE SEQUENCE [LARGE SCALE GENOMIC DNA]</scope>
    <source>
        <strain evidence="2">DSM 19089 / UNIQEM U267 / AHT2</strain>
    </source>
</reference>
<dbReference type="OrthoDB" id="9816564at2"/>
<dbReference type="STRING" id="589865.DaAHT2_2666"/>
<dbReference type="RefSeq" id="WP_013164830.1">
    <property type="nucleotide sequence ID" value="NC_014216.1"/>
</dbReference>
<evidence type="ECO:0000313" key="2">
    <source>
        <dbReference type="Proteomes" id="UP000001508"/>
    </source>
</evidence>
<dbReference type="Pfam" id="PF13489">
    <property type="entry name" value="Methyltransf_23"/>
    <property type="match status" value="1"/>
</dbReference>
<dbReference type="SUPFAM" id="SSF53335">
    <property type="entry name" value="S-adenosyl-L-methionine-dependent methyltransferases"/>
    <property type="match status" value="1"/>
</dbReference>
<gene>
    <name evidence="1" type="ordered locus">DaAHT2_2666</name>
</gene>
<dbReference type="Proteomes" id="UP000001508">
    <property type="component" value="Chromosome"/>
</dbReference>
<dbReference type="InParanoid" id="D6Z1J1"/>
<sequence length="229" mass="26143">MITPLPPPAPPSAACRVCRAREANLLLSTQGRTYWRCPVCRATLLDADQLPPVTEERLHYRQHRNDPADPRYRRFLAKLTEPLRQRLAPGSRGLDYGCGPGPALAAMMREAGCLVTLYDPFFYPDPAALQQTYDFITCTEVIEHFHQPAEEFARLDAMLRPGGWLALMTCFQTDDERFAAWHYRRDPTHVVFYKAETLHFIASQRGWRCEIPVKDVALMHKTPVACAFP</sequence>
<protein>
    <submittedName>
        <fullName evidence="1">Methyltransferase type 11</fullName>
    </submittedName>
</protein>
<dbReference type="KEGG" id="dak:DaAHT2_2666"/>
<dbReference type="HOGENOM" id="CLU_063353_0_0_7"/>
<name>D6Z1J1_DESAT</name>
<dbReference type="AlphaFoldDB" id="D6Z1J1"/>
<dbReference type="EMBL" id="CP001940">
    <property type="protein sequence ID" value="ADH87325.1"/>
    <property type="molecule type" value="Genomic_DNA"/>
</dbReference>
<organism evidence="1 2">
    <name type="scientific">Desulfurivibrio alkaliphilus (strain DSM 19089 / UNIQEM U267 / AHT2)</name>
    <dbReference type="NCBI Taxonomy" id="589865"/>
    <lineage>
        <taxon>Bacteria</taxon>
        <taxon>Pseudomonadati</taxon>
        <taxon>Thermodesulfobacteriota</taxon>
        <taxon>Desulfobulbia</taxon>
        <taxon>Desulfobulbales</taxon>
        <taxon>Desulfobulbaceae</taxon>
        <taxon>Desulfurivibrio</taxon>
    </lineage>
</organism>
<evidence type="ECO:0000313" key="1">
    <source>
        <dbReference type="EMBL" id="ADH87325.1"/>
    </source>
</evidence>
<accession>D6Z1J1</accession>
<keyword evidence="2" id="KW-1185">Reference proteome</keyword>
<proteinExistence type="predicted"/>
<dbReference type="GO" id="GO:0032259">
    <property type="term" value="P:methylation"/>
    <property type="evidence" value="ECO:0007669"/>
    <property type="project" value="UniProtKB-KW"/>
</dbReference>